<evidence type="ECO:0000256" key="11">
    <source>
        <dbReference type="ARBA" id="ARBA00022741"/>
    </source>
</evidence>
<evidence type="ECO:0000259" key="24">
    <source>
        <dbReference type="Pfam" id="PF08245"/>
    </source>
</evidence>
<evidence type="ECO:0000256" key="22">
    <source>
        <dbReference type="PIRNR" id="PIRNR001563"/>
    </source>
</evidence>
<dbReference type="PROSITE" id="PS01011">
    <property type="entry name" value="FOLYLPOLYGLU_SYNT_1"/>
    <property type="match status" value="1"/>
</dbReference>
<sequence length="422" mass="47876">MSLKSPKEFTEQNYQDAIDWLFAQVPYYQRDGQSAYKPGLQNIIKLCQHFGNPQDSLKCIHIGGTNGKGSTSNMLASILQESGYKVGLYNSPHLIHFTERIKVDGKQCDKHFVYEMILKLQELPDEIQPSFFEFTTIMAFEFFKRQNVDYAIIEVGLGGRLDATNIIKALVSAITNVQLDHQNVLGDTIEEIAFEKAGIIKANVPIISGDENPIVKDIIKNKALEVGAMYIDATELNIDYPSDLQGIYQAKNKKVVFAIVEELKKLGLNITEENIREGFLNVHKNTGFIGRWFIFAEKPLTICDTGHNQAGLEQVFAQLNSYPQKKHIVLGFVNDKKIDEVMKILPENSTYYFVKPAIHRGRHPEDYKNLLEESKIFYKIFDNVQDGYLAAKQEATDEEIVFIGGSNFVVGEFLEKNLESKE</sequence>
<dbReference type="OrthoDB" id="9809356at2"/>
<evidence type="ECO:0000256" key="14">
    <source>
        <dbReference type="ARBA" id="ARBA00022909"/>
    </source>
</evidence>
<evidence type="ECO:0000259" key="23">
    <source>
        <dbReference type="Pfam" id="PF02875"/>
    </source>
</evidence>
<dbReference type="InterPro" id="IPR001645">
    <property type="entry name" value="Folylpolyglutamate_synth"/>
</dbReference>
<evidence type="ECO:0000256" key="9">
    <source>
        <dbReference type="ARBA" id="ARBA00022598"/>
    </source>
</evidence>
<dbReference type="GO" id="GO:0004326">
    <property type="term" value="F:tetrahydrofolylpolyglutamate synthase activity"/>
    <property type="evidence" value="ECO:0007669"/>
    <property type="project" value="UniProtKB-EC"/>
</dbReference>
<dbReference type="Pfam" id="PF08245">
    <property type="entry name" value="Mur_ligase_M"/>
    <property type="match status" value="1"/>
</dbReference>
<evidence type="ECO:0000256" key="8">
    <source>
        <dbReference type="ARBA" id="ARBA00019357"/>
    </source>
</evidence>
<reference evidence="25 26" key="1">
    <citation type="submission" date="2017-02" db="EMBL/GenBank/DDBJ databases">
        <authorList>
            <person name="Peterson S.W."/>
        </authorList>
    </citation>
    <scope>NUCLEOTIDE SEQUENCE [LARGE SCALE GENOMIC DNA]</scope>
    <source>
        <strain evidence="25 26">DSM 22323</strain>
    </source>
</reference>
<dbReference type="PANTHER" id="PTHR11136">
    <property type="entry name" value="FOLYLPOLYGLUTAMATE SYNTHASE-RELATED"/>
    <property type="match status" value="1"/>
</dbReference>
<dbReference type="InterPro" id="IPR004101">
    <property type="entry name" value="Mur_ligase_C"/>
</dbReference>
<gene>
    <name evidence="25" type="ORF">SAMN05660477_01143</name>
</gene>
<evidence type="ECO:0000256" key="16">
    <source>
        <dbReference type="ARBA" id="ARBA00030592"/>
    </source>
</evidence>
<dbReference type="InterPro" id="IPR036615">
    <property type="entry name" value="Mur_ligase_C_dom_sf"/>
</dbReference>
<keyword evidence="10" id="KW-0479">Metal-binding</keyword>
<keyword evidence="13" id="KW-0460">Magnesium</keyword>
<evidence type="ECO:0000256" key="19">
    <source>
        <dbReference type="ARBA" id="ARBA00047808"/>
    </source>
</evidence>
<evidence type="ECO:0000256" key="1">
    <source>
        <dbReference type="ARBA" id="ARBA00001946"/>
    </source>
</evidence>
<evidence type="ECO:0000256" key="3">
    <source>
        <dbReference type="ARBA" id="ARBA00004799"/>
    </source>
</evidence>
<dbReference type="Gene3D" id="3.90.190.20">
    <property type="entry name" value="Mur ligase, C-terminal domain"/>
    <property type="match status" value="1"/>
</dbReference>
<dbReference type="PIRSF" id="PIRSF001563">
    <property type="entry name" value="Folylpolyglu_synth"/>
    <property type="match status" value="1"/>
</dbReference>
<evidence type="ECO:0000256" key="15">
    <source>
        <dbReference type="ARBA" id="ARBA00030048"/>
    </source>
</evidence>
<comment type="catalytic activity">
    <reaction evidence="18">
        <text>(6S)-5,6,7,8-tetrahydrofolyl-(gamma-L-Glu)(n) + L-glutamate + ATP = (6S)-5,6,7,8-tetrahydrofolyl-(gamma-L-Glu)(n+1) + ADP + phosphate + H(+)</text>
        <dbReference type="Rhea" id="RHEA:10580"/>
        <dbReference type="Rhea" id="RHEA-COMP:14738"/>
        <dbReference type="Rhea" id="RHEA-COMP:14740"/>
        <dbReference type="ChEBI" id="CHEBI:15378"/>
        <dbReference type="ChEBI" id="CHEBI:29985"/>
        <dbReference type="ChEBI" id="CHEBI:30616"/>
        <dbReference type="ChEBI" id="CHEBI:43474"/>
        <dbReference type="ChEBI" id="CHEBI:141005"/>
        <dbReference type="ChEBI" id="CHEBI:456216"/>
        <dbReference type="EC" id="6.3.2.17"/>
    </reaction>
</comment>
<dbReference type="EC" id="6.3.2.17" evidence="7"/>
<dbReference type="PROSITE" id="PS01012">
    <property type="entry name" value="FOLYLPOLYGLU_SYNT_2"/>
    <property type="match status" value="1"/>
</dbReference>
<comment type="similarity">
    <text evidence="5 22">Belongs to the folylpolyglutamate synthase family.</text>
</comment>
<dbReference type="InterPro" id="IPR036565">
    <property type="entry name" value="Mur-like_cat_sf"/>
</dbReference>
<evidence type="ECO:0000256" key="13">
    <source>
        <dbReference type="ARBA" id="ARBA00022842"/>
    </source>
</evidence>
<evidence type="ECO:0000256" key="17">
    <source>
        <dbReference type="ARBA" id="ARBA00032510"/>
    </source>
</evidence>
<evidence type="ECO:0000256" key="20">
    <source>
        <dbReference type="ARBA" id="ARBA00049035"/>
    </source>
</evidence>
<feature type="domain" description="Mur ligase C-terminal" evidence="23">
    <location>
        <begin position="290"/>
        <end position="406"/>
    </location>
</feature>
<proteinExistence type="inferred from homology"/>
<dbReference type="GO" id="GO:0046656">
    <property type="term" value="P:folic acid biosynthetic process"/>
    <property type="evidence" value="ECO:0007669"/>
    <property type="project" value="UniProtKB-KW"/>
</dbReference>
<keyword evidence="11 22" id="KW-0547">Nucleotide-binding</keyword>
<evidence type="ECO:0000256" key="5">
    <source>
        <dbReference type="ARBA" id="ARBA00008276"/>
    </source>
</evidence>
<protein>
    <recommendedName>
        <fullName evidence="8">Dihydrofolate synthase/folylpolyglutamate synthase</fullName>
        <ecNumber evidence="6">6.3.2.12</ecNumber>
        <ecNumber evidence="7">6.3.2.17</ecNumber>
    </recommendedName>
    <alternativeName>
        <fullName evidence="17">Folylpoly-gamma-glutamate synthetase-dihydrofolate synthetase</fullName>
    </alternativeName>
    <alternativeName>
        <fullName evidence="15">Folylpolyglutamate synthetase</fullName>
    </alternativeName>
    <alternativeName>
        <fullName evidence="16">Tetrahydrofolylpolyglutamate synthase</fullName>
    </alternativeName>
</protein>
<evidence type="ECO:0000313" key="26">
    <source>
        <dbReference type="Proteomes" id="UP000191112"/>
    </source>
</evidence>
<dbReference type="GO" id="GO:0046872">
    <property type="term" value="F:metal ion binding"/>
    <property type="evidence" value="ECO:0007669"/>
    <property type="project" value="UniProtKB-KW"/>
</dbReference>
<keyword evidence="12 22" id="KW-0067">ATP-binding</keyword>
<evidence type="ECO:0000256" key="12">
    <source>
        <dbReference type="ARBA" id="ARBA00022840"/>
    </source>
</evidence>
<dbReference type="GO" id="GO:0008841">
    <property type="term" value="F:dihydrofolate synthase activity"/>
    <property type="evidence" value="ECO:0007669"/>
    <property type="project" value="UniProtKB-EC"/>
</dbReference>
<dbReference type="GO" id="GO:0005524">
    <property type="term" value="F:ATP binding"/>
    <property type="evidence" value="ECO:0007669"/>
    <property type="project" value="UniProtKB-KW"/>
</dbReference>
<feature type="domain" description="Mur ligase central" evidence="24">
    <location>
        <begin position="62"/>
        <end position="225"/>
    </location>
</feature>
<dbReference type="EMBL" id="FUYZ01000003">
    <property type="protein sequence ID" value="SKB79373.1"/>
    <property type="molecule type" value="Genomic_DNA"/>
</dbReference>
<evidence type="ECO:0000256" key="7">
    <source>
        <dbReference type="ARBA" id="ARBA00013025"/>
    </source>
</evidence>
<dbReference type="SUPFAM" id="SSF53244">
    <property type="entry name" value="MurD-like peptide ligases, peptide-binding domain"/>
    <property type="match status" value="1"/>
</dbReference>
<comment type="function">
    <text evidence="2">Functions in two distinct reactions of the de novo folate biosynthetic pathway. Catalyzes the addition of a glutamate residue to dihydropteroate (7,8-dihydropteroate or H2Pte) to form dihydrofolate (7,8-dihydrofolate monoglutamate or H2Pte-Glu). Also catalyzes successive additions of L-glutamate to tetrahydrofolate or 10-formyltetrahydrofolate or 5,10-methylenetetrahydrofolate, leading to folylpolyglutamate derivatives.</text>
</comment>
<dbReference type="Pfam" id="PF02875">
    <property type="entry name" value="Mur_ligase_C"/>
    <property type="match status" value="1"/>
</dbReference>
<organism evidence="25 26">
    <name type="scientific">Soonwooa buanensis</name>
    <dbReference type="NCBI Taxonomy" id="619805"/>
    <lineage>
        <taxon>Bacteria</taxon>
        <taxon>Pseudomonadati</taxon>
        <taxon>Bacteroidota</taxon>
        <taxon>Flavobacteriia</taxon>
        <taxon>Flavobacteriales</taxon>
        <taxon>Weeksellaceae</taxon>
        <taxon>Chryseobacterium group</taxon>
        <taxon>Soonwooa</taxon>
    </lineage>
</organism>
<dbReference type="EC" id="6.3.2.12" evidence="6"/>
<evidence type="ECO:0000256" key="4">
    <source>
        <dbReference type="ARBA" id="ARBA00005150"/>
    </source>
</evidence>
<dbReference type="RefSeq" id="WP_079666419.1">
    <property type="nucleotide sequence ID" value="NZ_FUYZ01000003.1"/>
</dbReference>
<dbReference type="GO" id="GO:0005737">
    <property type="term" value="C:cytoplasm"/>
    <property type="evidence" value="ECO:0007669"/>
    <property type="project" value="TreeGrafter"/>
</dbReference>
<evidence type="ECO:0000256" key="10">
    <source>
        <dbReference type="ARBA" id="ARBA00022723"/>
    </source>
</evidence>
<dbReference type="STRING" id="619805.SAMN05660477_01143"/>
<dbReference type="NCBIfam" id="TIGR01499">
    <property type="entry name" value="folC"/>
    <property type="match status" value="1"/>
</dbReference>
<comment type="catalytic activity">
    <reaction evidence="19">
        <text>10-formyltetrahydrofolyl-(gamma-L-Glu)(n) + L-glutamate + ATP = 10-formyltetrahydrofolyl-(gamma-L-Glu)(n+1) + ADP + phosphate + H(+)</text>
        <dbReference type="Rhea" id="RHEA:51904"/>
        <dbReference type="Rhea" id="RHEA-COMP:13088"/>
        <dbReference type="Rhea" id="RHEA-COMP:14300"/>
        <dbReference type="ChEBI" id="CHEBI:15378"/>
        <dbReference type="ChEBI" id="CHEBI:29985"/>
        <dbReference type="ChEBI" id="CHEBI:30616"/>
        <dbReference type="ChEBI" id="CHEBI:43474"/>
        <dbReference type="ChEBI" id="CHEBI:134413"/>
        <dbReference type="ChEBI" id="CHEBI:456216"/>
        <dbReference type="EC" id="6.3.2.17"/>
    </reaction>
</comment>
<dbReference type="SUPFAM" id="SSF53623">
    <property type="entry name" value="MurD-like peptide ligases, catalytic domain"/>
    <property type="match status" value="1"/>
</dbReference>
<dbReference type="PANTHER" id="PTHR11136:SF0">
    <property type="entry name" value="DIHYDROFOLATE SYNTHETASE-RELATED"/>
    <property type="match status" value="1"/>
</dbReference>
<keyword evidence="26" id="KW-1185">Reference proteome</keyword>
<dbReference type="InterPro" id="IPR013221">
    <property type="entry name" value="Mur_ligase_cen"/>
</dbReference>
<dbReference type="InterPro" id="IPR018109">
    <property type="entry name" value="Folylpolyglutamate_synth_CS"/>
</dbReference>
<evidence type="ECO:0000256" key="2">
    <source>
        <dbReference type="ARBA" id="ARBA00002714"/>
    </source>
</evidence>
<evidence type="ECO:0000256" key="18">
    <source>
        <dbReference type="ARBA" id="ARBA00047493"/>
    </source>
</evidence>
<keyword evidence="14" id="KW-0289">Folate biosynthesis</keyword>
<dbReference type="FunFam" id="3.40.1190.10:FF:000011">
    <property type="entry name" value="Folylpolyglutamate synthase/dihydrofolate synthase"/>
    <property type="match status" value="1"/>
</dbReference>
<accession>A0A1T5E6G9</accession>
<dbReference type="AlphaFoldDB" id="A0A1T5E6G9"/>
<dbReference type="Proteomes" id="UP000191112">
    <property type="component" value="Unassembled WGS sequence"/>
</dbReference>
<comment type="pathway">
    <text evidence="3">Cofactor biosynthesis; tetrahydrofolate biosynthesis; 7,8-dihydrofolate from 2-amino-4-hydroxy-6-hydroxymethyl-7,8-dihydropteridine diphosphate and 4-aminobenzoate: step 2/2.</text>
</comment>
<comment type="cofactor">
    <cofactor evidence="1">
        <name>Mg(2+)</name>
        <dbReference type="ChEBI" id="CHEBI:18420"/>
    </cofactor>
</comment>
<dbReference type="Gene3D" id="3.40.1190.10">
    <property type="entry name" value="Mur-like, catalytic domain"/>
    <property type="match status" value="1"/>
</dbReference>
<comment type="catalytic activity">
    <reaction evidence="20">
        <text>(6R)-5,10-methylenetetrahydrofolyl-(gamma-L-Glu)(n) + L-glutamate + ATP = (6R)-5,10-methylenetetrahydrofolyl-(gamma-L-Glu)(n+1) + ADP + phosphate + H(+)</text>
        <dbReference type="Rhea" id="RHEA:51912"/>
        <dbReference type="Rhea" id="RHEA-COMP:13257"/>
        <dbReference type="Rhea" id="RHEA-COMP:13258"/>
        <dbReference type="ChEBI" id="CHEBI:15378"/>
        <dbReference type="ChEBI" id="CHEBI:29985"/>
        <dbReference type="ChEBI" id="CHEBI:30616"/>
        <dbReference type="ChEBI" id="CHEBI:43474"/>
        <dbReference type="ChEBI" id="CHEBI:136572"/>
        <dbReference type="ChEBI" id="CHEBI:456216"/>
        <dbReference type="EC" id="6.3.2.17"/>
    </reaction>
</comment>
<keyword evidence="9 22" id="KW-0436">Ligase</keyword>
<comment type="pathway">
    <text evidence="4">Cofactor biosynthesis; tetrahydrofolylpolyglutamate biosynthesis.</text>
</comment>
<comment type="catalytic activity">
    <reaction evidence="21">
        <text>7,8-dihydropteroate + L-glutamate + ATP = 7,8-dihydrofolate + ADP + phosphate + H(+)</text>
        <dbReference type="Rhea" id="RHEA:23584"/>
        <dbReference type="ChEBI" id="CHEBI:15378"/>
        <dbReference type="ChEBI" id="CHEBI:17839"/>
        <dbReference type="ChEBI" id="CHEBI:29985"/>
        <dbReference type="ChEBI" id="CHEBI:30616"/>
        <dbReference type="ChEBI" id="CHEBI:43474"/>
        <dbReference type="ChEBI" id="CHEBI:57451"/>
        <dbReference type="ChEBI" id="CHEBI:456216"/>
        <dbReference type="EC" id="6.3.2.12"/>
    </reaction>
</comment>
<evidence type="ECO:0000256" key="21">
    <source>
        <dbReference type="ARBA" id="ARBA00049161"/>
    </source>
</evidence>
<name>A0A1T5E6G9_9FLAO</name>
<evidence type="ECO:0000256" key="6">
    <source>
        <dbReference type="ARBA" id="ARBA00013023"/>
    </source>
</evidence>
<evidence type="ECO:0000313" key="25">
    <source>
        <dbReference type="EMBL" id="SKB79373.1"/>
    </source>
</evidence>